<gene>
    <name evidence="1" type="ORF">MPPM_2550</name>
</gene>
<protein>
    <submittedName>
        <fullName evidence="1">SNF2-related protein</fullName>
    </submittedName>
</protein>
<name>A0A160PF57_9HYPH</name>
<sequence length="42" mass="4731">MSTKPTIPNAASLPLPREWFRFLSELLAYVAALEDRIAKLEA</sequence>
<accession>A0A160PF57</accession>
<dbReference type="RefSeq" id="WP_280176353.1">
    <property type="nucleotide sequence ID" value="NZ_AP014809.1"/>
</dbReference>
<dbReference type="Proteomes" id="UP000218288">
    <property type="component" value="Chromosome"/>
</dbReference>
<reference evidence="1 2" key="1">
    <citation type="journal article" date="2016" name="Genome Announc.">
        <title>Complete Genome Sequence of Methylobacterium populi P-1M, Isolated from Pink-Pigmented Household Biofilm.</title>
        <authorList>
            <person name="Morohoshi T."/>
            <person name="Ikeda T."/>
        </authorList>
    </citation>
    <scope>NUCLEOTIDE SEQUENCE [LARGE SCALE GENOMIC DNA]</scope>
    <source>
        <strain evidence="1 2">P-1M</strain>
    </source>
</reference>
<evidence type="ECO:0000313" key="2">
    <source>
        <dbReference type="Proteomes" id="UP000218288"/>
    </source>
</evidence>
<dbReference type="AlphaFoldDB" id="A0A160PF57"/>
<dbReference type="EMBL" id="AP014809">
    <property type="protein sequence ID" value="BAU91155.1"/>
    <property type="molecule type" value="Genomic_DNA"/>
</dbReference>
<organism evidence="1 2">
    <name type="scientific">Methylorubrum populi</name>
    <dbReference type="NCBI Taxonomy" id="223967"/>
    <lineage>
        <taxon>Bacteria</taxon>
        <taxon>Pseudomonadati</taxon>
        <taxon>Pseudomonadota</taxon>
        <taxon>Alphaproteobacteria</taxon>
        <taxon>Hyphomicrobiales</taxon>
        <taxon>Methylobacteriaceae</taxon>
        <taxon>Methylorubrum</taxon>
    </lineage>
</organism>
<proteinExistence type="predicted"/>
<evidence type="ECO:0000313" key="1">
    <source>
        <dbReference type="EMBL" id="BAU91155.1"/>
    </source>
</evidence>